<name>A0ABX9W8Y9_9ACTN</name>
<evidence type="ECO:0000256" key="2">
    <source>
        <dbReference type="SAM" id="Phobius"/>
    </source>
</evidence>
<feature type="transmembrane region" description="Helical" evidence="2">
    <location>
        <begin position="81"/>
        <end position="100"/>
    </location>
</feature>
<proteinExistence type="predicted"/>
<feature type="region of interest" description="Disordered" evidence="1">
    <location>
        <begin position="275"/>
        <end position="294"/>
    </location>
</feature>
<keyword evidence="4" id="KW-1185">Reference proteome</keyword>
<dbReference type="RefSeq" id="WP_123243499.1">
    <property type="nucleotide sequence ID" value="NZ_JAAHBY010000124.1"/>
</dbReference>
<dbReference type="InterPro" id="IPR051790">
    <property type="entry name" value="Cytochrome_c-biogenesis_DsbD"/>
</dbReference>
<evidence type="ECO:0000313" key="3">
    <source>
        <dbReference type="EMBL" id="RNL88563.1"/>
    </source>
</evidence>
<keyword evidence="2" id="KW-0472">Membrane</keyword>
<reference evidence="3 4" key="1">
    <citation type="submission" date="2018-11" db="EMBL/GenBank/DDBJ databases">
        <title>Micromonospora sp. PPF5-17, a new actinomycetes isolated from a hot spring soil.</title>
        <authorList>
            <person name="Thawai C."/>
        </authorList>
    </citation>
    <scope>NUCLEOTIDE SEQUENCE [LARGE SCALE GENOMIC DNA]</scope>
    <source>
        <strain evidence="3 4">PPF5-17</strain>
    </source>
</reference>
<feature type="transmembrane region" description="Helical" evidence="2">
    <location>
        <begin position="158"/>
        <end position="184"/>
    </location>
</feature>
<organism evidence="3 4">
    <name type="scientific">Micromonospora solifontis</name>
    <dbReference type="NCBI Taxonomy" id="2487138"/>
    <lineage>
        <taxon>Bacteria</taxon>
        <taxon>Bacillati</taxon>
        <taxon>Actinomycetota</taxon>
        <taxon>Actinomycetes</taxon>
        <taxon>Micromonosporales</taxon>
        <taxon>Micromonosporaceae</taxon>
        <taxon>Micromonospora</taxon>
    </lineage>
</organism>
<gene>
    <name evidence="3" type="ORF">EFE23_25830</name>
</gene>
<keyword evidence="2" id="KW-1133">Transmembrane helix</keyword>
<dbReference type="Proteomes" id="UP000280698">
    <property type="component" value="Unassembled WGS sequence"/>
</dbReference>
<evidence type="ECO:0000256" key="1">
    <source>
        <dbReference type="SAM" id="MobiDB-lite"/>
    </source>
</evidence>
<feature type="transmembrane region" description="Helical" evidence="2">
    <location>
        <begin position="46"/>
        <end position="69"/>
    </location>
</feature>
<feature type="transmembrane region" description="Helical" evidence="2">
    <location>
        <begin position="6"/>
        <end position="34"/>
    </location>
</feature>
<sequence>MTGALLLALTAGMLGAVNPCGFAMLPAYLSLLVAGPTGGRGAVGRALTATAGLTLGYVVVFGAFGLAVAPVADWLRPRLPWSTVVLGGLLAVAGCWLLAGRRLPTPRPFARAPRLTRSLPSMALFGMAYALTSLSCSIAPFLAIVVTSLRAGSPLRGLALFGAYATGMALVVAVAALGVALLRGRVVARLRGAGAWVPRLSGLVLLVAGGYVAWYGWYEVRLAQGHHDAFGDPVVLAAARVQRFLVAALDAAGPALLAAALAALLVLAGLRRRRRGPAPPTPAVVARQPISGPG</sequence>
<feature type="transmembrane region" description="Helical" evidence="2">
    <location>
        <begin position="251"/>
        <end position="270"/>
    </location>
</feature>
<feature type="transmembrane region" description="Helical" evidence="2">
    <location>
        <begin position="121"/>
        <end position="146"/>
    </location>
</feature>
<accession>A0ABX9W8Y9</accession>
<feature type="transmembrane region" description="Helical" evidence="2">
    <location>
        <begin position="196"/>
        <end position="217"/>
    </location>
</feature>
<dbReference type="EMBL" id="RJLN01000124">
    <property type="protein sequence ID" value="RNL88563.1"/>
    <property type="molecule type" value="Genomic_DNA"/>
</dbReference>
<dbReference type="PANTHER" id="PTHR31272">
    <property type="entry name" value="CYTOCHROME C-TYPE BIOGENESIS PROTEIN HI_1454-RELATED"/>
    <property type="match status" value="1"/>
</dbReference>
<evidence type="ECO:0000313" key="4">
    <source>
        <dbReference type="Proteomes" id="UP000280698"/>
    </source>
</evidence>
<dbReference type="PANTHER" id="PTHR31272:SF4">
    <property type="entry name" value="CYTOCHROME C-TYPE BIOGENESIS PROTEIN HI_1454-RELATED"/>
    <property type="match status" value="1"/>
</dbReference>
<comment type="caution">
    <text evidence="3">The sequence shown here is derived from an EMBL/GenBank/DDBJ whole genome shotgun (WGS) entry which is preliminary data.</text>
</comment>
<keyword evidence="2" id="KW-0812">Transmembrane</keyword>
<protein>
    <submittedName>
        <fullName evidence="3">Cytochrome c biogenesis protein CcdA</fullName>
    </submittedName>
</protein>